<evidence type="ECO:0000313" key="3">
    <source>
        <dbReference type="Proteomes" id="UP000282211"/>
    </source>
</evidence>
<dbReference type="InterPro" id="IPR047589">
    <property type="entry name" value="DUF11_rpt"/>
</dbReference>
<evidence type="ECO:0000313" key="2">
    <source>
        <dbReference type="EMBL" id="RKQ71143.1"/>
    </source>
</evidence>
<evidence type="ECO:0000256" key="1">
    <source>
        <dbReference type="SAM" id="SignalP"/>
    </source>
</evidence>
<name>A0A420WJE7_9PROT</name>
<dbReference type="OrthoDB" id="7428387at2"/>
<feature type="chain" id="PRO_5019125592" evidence="1">
    <location>
        <begin position="23"/>
        <end position="156"/>
    </location>
</feature>
<feature type="signal peptide" evidence="1">
    <location>
        <begin position="1"/>
        <end position="22"/>
    </location>
</feature>
<dbReference type="AlphaFoldDB" id="A0A420WJE7"/>
<sequence>MRTIKFLTYSVLFLALCGNAQANEALKGQMTTNLITLKSDGSEASKPVKETAPGDLIEYRVEYKNTGKKPIKNLVVSAPIPGSTEFEMNSNATKVNASFEVSADGGASWGTPPLWKETAEGPVQVDISEYDLVRWISQDEMPAGGKFTMKYRVTVK</sequence>
<keyword evidence="3" id="KW-1185">Reference proteome</keyword>
<keyword evidence="1" id="KW-0732">Signal</keyword>
<dbReference type="EMBL" id="RBII01000001">
    <property type="protein sequence ID" value="RKQ71143.1"/>
    <property type="molecule type" value="Genomic_DNA"/>
</dbReference>
<proteinExistence type="predicted"/>
<gene>
    <name evidence="2" type="ORF">DES40_0454</name>
</gene>
<dbReference type="RefSeq" id="WP_121098945.1">
    <property type="nucleotide sequence ID" value="NZ_RBII01000001.1"/>
</dbReference>
<accession>A0A420WJE7</accession>
<comment type="caution">
    <text evidence="2">The sequence shown here is derived from an EMBL/GenBank/DDBJ whole genome shotgun (WGS) entry which is preliminary data.</text>
</comment>
<protein>
    <submittedName>
        <fullName evidence="2">Putative repeat protein (TIGR01451 family)</fullName>
    </submittedName>
</protein>
<reference evidence="2 3" key="1">
    <citation type="submission" date="2018-10" db="EMBL/GenBank/DDBJ databases">
        <title>Genomic Encyclopedia of Type Strains, Phase IV (KMG-IV): sequencing the most valuable type-strain genomes for metagenomic binning, comparative biology and taxonomic classification.</title>
        <authorList>
            <person name="Goeker M."/>
        </authorList>
    </citation>
    <scope>NUCLEOTIDE SEQUENCE [LARGE SCALE GENOMIC DNA]</scope>
    <source>
        <strain evidence="2 3">DSM 22008</strain>
    </source>
</reference>
<organism evidence="2 3">
    <name type="scientific">Litorimonas taeanensis</name>
    <dbReference type="NCBI Taxonomy" id="568099"/>
    <lineage>
        <taxon>Bacteria</taxon>
        <taxon>Pseudomonadati</taxon>
        <taxon>Pseudomonadota</taxon>
        <taxon>Alphaproteobacteria</taxon>
        <taxon>Maricaulales</taxon>
        <taxon>Robiginitomaculaceae</taxon>
    </lineage>
</organism>
<dbReference type="NCBIfam" id="TIGR01451">
    <property type="entry name" value="B_ant_repeat"/>
    <property type="match status" value="1"/>
</dbReference>
<dbReference type="InParanoid" id="A0A420WJE7"/>
<dbReference type="Proteomes" id="UP000282211">
    <property type="component" value="Unassembled WGS sequence"/>
</dbReference>